<keyword evidence="2" id="KW-1185">Reference proteome</keyword>
<dbReference type="AlphaFoldDB" id="A0AAV0FXM8"/>
<dbReference type="GO" id="GO:0003676">
    <property type="term" value="F:nucleic acid binding"/>
    <property type="evidence" value="ECO:0007669"/>
    <property type="project" value="InterPro"/>
</dbReference>
<proteinExistence type="predicted"/>
<protein>
    <recommendedName>
        <fullName evidence="3">Ribosomal protein S11</fullName>
    </recommendedName>
</protein>
<name>A0AAV0FXM8_9ASTE</name>
<accession>A0AAV0FXM8</accession>
<evidence type="ECO:0008006" key="3">
    <source>
        <dbReference type="Google" id="ProtNLM"/>
    </source>
</evidence>
<reference evidence="1" key="1">
    <citation type="submission" date="2022-07" db="EMBL/GenBank/DDBJ databases">
        <authorList>
            <person name="Macas J."/>
            <person name="Novak P."/>
            <person name="Neumann P."/>
        </authorList>
    </citation>
    <scope>NUCLEOTIDE SEQUENCE</scope>
</reference>
<evidence type="ECO:0000313" key="1">
    <source>
        <dbReference type="EMBL" id="CAH9140450.1"/>
    </source>
</evidence>
<dbReference type="InterPro" id="IPR035979">
    <property type="entry name" value="RBD_domain_sf"/>
</dbReference>
<dbReference type="Proteomes" id="UP001152523">
    <property type="component" value="Unassembled WGS sequence"/>
</dbReference>
<comment type="caution">
    <text evidence="1">The sequence shown here is derived from an EMBL/GenBank/DDBJ whole genome shotgun (WGS) entry which is preliminary data.</text>
</comment>
<evidence type="ECO:0000313" key="2">
    <source>
        <dbReference type="Proteomes" id="UP001152523"/>
    </source>
</evidence>
<organism evidence="1 2">
    <name type="scientific">Cuscuta epithymum</name>
    <dbReference type="NCBI Taxonomy" id="186058"/>
    <lineage>
        <taxon>Eukaryota</taxon>
        <taxon>Viridiplantae</taxon>
        <taxon>Streptophyta</taxon>
        <taxon>Embryophyta</taxon>
        <taxon>Tracheophyta</taxon>
        <taxon>Spermatophyta</taxon>
        <taxon>Magnoliopsida</taxon>
        <taxon>eudicotyledons</taxon>
        <taxon>Gunneridae</taxon>
        <taxon>Pentapetalae</taxon>
        <taxon>asterids</taxon>
        <taxon>lamiids</taxon>
        <taxon>Solanales</taxon>
        <taxon>Convolvulaceae</taxon>
        <taxon>Cuscuteae</taxon>
        <taxon>Cuscuta</taxon>
        <taxon>Cuscuta subgen. Cuscuta</taxon>
    </lineage>
</organism>
<gene>
    <name evidence="1" type="ORF">CEPIT_LOCUS38353</name>
</gene>
<dbReference type="SUPFAM" id="SSF54928">
    <property type="entry name" value="RNA-binding domain, RBD"/>
    <property type="match status" value="1"/>
</dbReference>
<dbReference type="EMBL" id="CAMAPF010001023">
    <property type="protein sequence ID" value="CAH9140450.1"/>
    <property type="molecule type" value="Genomic_DNA"/>
</dbReference>
<sequence>MNWKLASSISHFPGYFNFRTYLATARNIWKTLPVQRRQRPWEMLKLSSQTQWIGSSNRSFHSSSKEKEDDRFMELGPAVNETDVSELKLSTEKRERFRWQNGSVRKSLANKGHLVNKRVGEKETHDVSDRIMAQLLDAFGAKRPAGKVKYVGRHGEPHQTMVEPYHLGGIISTIRINGINKCASNNEIHSLCRKVGNLERLTWVGKAAVDAYFRVGSESESIGIVTKLNGHTIGGRHLAASIPSGNSTKSIPKKK</sequence>